<dbReference type="Proteomes" id="UP000469949">
    <property type="component" value="Unassembled WGS sequence"/>
</dbReference>
<accession>A0A833MZT3</accession>
<organism evidence="1 2">
    <name type="scientific">Methylorubrum populi</name>
    <dbReference type="NCBI Taxonomy" id="223967"/>
    <lineage>
        <taxon>Bacteria</taxon>
        <taxon>Pseudomonadati</taxon>
        <taxon>Pseudomonadota</taxon>
        <taxon>Alphaproteobacteria</taxon>
        <taxon>Hyphomicrobiales</taxon>
        <taxon>Methylobacteriaceae</taxon>
        <taxon>Methylorubrum</taxon>
    </lineage>
</organism>
<gene>
    <name evidence="1" type="ORF">F8B43_4204</name>
</gene>
<dbReference type="EMBL" id="WEKV01000018">
    <property type="protein sequence ID" value="KAB7782910.1"/>
    <property type="molecule type" value="Genomic_DNA"/>
</dbReference>
<reference evidence="1 2" key="1">
    <citation type="submission" date="2019-10" db="EMBL/GenBank/DDBJ databases">
        <title>Draft Genome Sequence of the Caffeine Degrading Methylotroph Methylorubrum populi PINKEL.</title>
        <authorList>
            <person name="Dawson S.C."/>
            <person name="Zhang X."/>
            <person name="Wright M.E."/>
            <person name="Sharma G."/>
            <person name="Langner J.T."/>
            <person name="Ditty J.L."/>
            <person name="Subuyuj G.A."/>
        </authorList>
    </citation>
    <scope>NUCLEOTIDE SEQUENCE [LARGE SCALE GENOMIC DNA]</scope>
    <source>
        <strain evidence="1 2">Pinkel</strain>
    </source>
</reference>
<name>A0A833MZT3_9HYPH</name>
<evidence type="ECO:0000313" key="1">
    <source>
        <dbReference type="EMBL" id="KAB7782910.1"/>
    </source>
</evidence>
<proteinExistence type="predicted"/>
<dbReference type="AlphaFoldDB" id="A0A833MZT3"/>
<evidence type="ECO:0000313" key="2">
    <source>
        <dbReference type="Proteomes" id="UP000469949"/>
    </source>
</evidence>
<sequence length="77" mass="8647">MAGTAALKEKLSNSGDLGSLYNQAYAVYGGAQDRFRQESPGRSAPARHWRRICPARLRRRRPAALVWAWLGMPCSMR</sequence>
<comment type="caution">
    <text evidence="1">The sequence shown here is derived from an EMBL/GenBank/DDBJ whole genome shotgun (WGS) entry which is preliminary data.</text>
</comment>
<protein>
    <submittedName>
        <fullName evidence="1">Uncharacterized protein</fullName>
    </submittedName>
</protein>